<dbReference type="InterPro" id="IPR029064">
    <property type="entry name" value="Ribosomal_eL30-like_sf"/>
</dbReference>
<evidence type="ECO:0000313" key="7">
    <source>
        <dbReference type="EMBL" id="KAF7682813.1"/>
    </source>
</evidence>
<evidence type="ECO:0000259" key="6">
    <source>
        <dbReference type="Pfam" id="PF01248"/>
    </source>
</evidence>
<evidence type="ECO:0000313" key="8">
    <source>
        <dbReference type="Proteomes" id="UP001516464"/>
    </source>
</evidence>
<dbReference type="PROSITE" id="PS01082">
    <property type="entry name" value="RIBOSOMAL_L7AE"/>
    <property type="match status" value="1"/>
</dbReference>
<protein>
    <recommendedName>
        <fullName evidence="4">60S ribosomal protein L8</fullName>
    </recommendedName>
</protein>
<comment type="function">
    <text evidence="4">Component of the ribosome.</text>
</comment>
<gene>
    <name evidence="7" type="primary">RPL7A</name>
    <name evidence="7" type="ORF">TCON_1976</name>
</gene>
<name>A0ABQ7HXD7_9MICR</name>
<dbReference type="EMBL" id="SBIQ01000176">
    <property type="protein sequence ID" value="KAF7682813.1"/>
    <property type="molecule type" value="Genomic_DNA"/>
</dbReference>
<dbReference type="InterPro" id="IPR004038">
    <property type="entry name" value="Ribosomal_eL8/eL30/eS12/Gad45"/>
</dbReference>
<dbReference type="GO" id="GO:0005840">
    <property type="term" value="C:ribosome"/>
    <property type="evidence" value="ECO:0007669"/>
    <property type="project" value="UniProtKB-KW"/>
</dbReference>
<dbReference type="Pfam" id="PF01248">
    <property type="entry name" value="Ribosomal_L7Ae"/>
    <property type="match status" value="1"/>
</dbReference>
<dbReference type="Proteomes" id="UP001516464">
    <property type="component" value="Unassembled WGS sequence"/>
</dbReference>
<feature type="region of interest" description="Disordered" evidence="5">
    <location>
        <begin position="1"/>
        <end position="22"/>
    </location>
</feature>
<dbReference type="InterPro" id="IPR050257">
    <property type="entry name" value="eL8/uL1-like"/>
</dbReference>
<dbReference type="Gene3D" id="3.30.1330.30">
    <property type="match status" value="1"/>
</dbReference>
<dbReference type="InterPro" id="IPR004037">
    <property type="entry name" value="Ribosomal_eL8-like_CS"/>
</dbReference>
<keyword evidence="8" id="KW-1185">Reference proteome</keyword>
<dbReference type="InterPro" id="IPR001921">
    <property type="entry name" value="Ribosomal_eL8_euk"/>
</dbReference>
<comment type="similarity">
    <text evidence="1 4">Belongs to the eukaryotic ribosomal protein eL8 family.</text>
</comment>
<comment type="caution">
    <text evidence="7">The sequence shown here is derived from an EMBL/GenBank/DDBJ whole genome shotgun (WGS) entry which is preliminary data.</text>
</comment>
<evidence type="ECO:0000256" key="3">
    <source>
        <dbReference type="ARBA" id="ARBA00023274"/>
    </source>
</evidence>
<evidence type="ECO:0000256" key="2">
    <source>
        <dbReference type="ARBA" id="ARBA00022980"/>
    </source>
</evidence>
<evidence type="ECO:0000256" key="1">
    <source>
        <dbReference type="ARBA" id="ARBA00007337"/>
    </source>
</evidence>
<dbReference type="InterPro" id="IPR018492">
    <property type="entry name" value="Ribosomal_eL8/Nhp2"/>
</dbReference>
<proteinExistence type="inferred from homology"/>
<reference evidence="7 8" key="1">
    <citation type="submission" date="2019-01" db="EMBL/GenBank/DDBJ databases">
        <title>Genomes sequencing and comparative genomics of infectious freshwater microsporidia, Cucumispora dikerogammari and Thelohania contejeani.</title>
        <authorList>
            <person name="Cormier A."/>
            <person name="Giraud I."/>
            <person name="Wattier R."/>
            <person name="Teixeira M."/>
            <person name="Grandjean F."/>
            <person name="Rigaud T."/>
            <person name="Cordaux R."/>
        </authorList>
    </citation>
    <scope>NUCLEOTIDE SEQUENCE [LARGE SCALE GENOMIC DNA]</scope>
    <source>
        <strain evidence="7">T1</strain>
        <tissue evidence="7">Spores</tissue>
    </source>
</reference>
<feature type="domain" description="Ribosomal protein eL8/eL30/eS12/Gadd45" evidence="6">
    <location>
        <begin position="91"/>
        <end position="159"/>
    </location>
</feature>
<dbReference type="SUPFAM" id="SSF55315">
    <property type="entry name" value="L30e-like"/>
    <property type="match status" value="1"/>
</dbReference>
<evidence type="ECO:0000256" key="4">
    <source>
        <dbReference type="RuleBase" id="RU367042"/>
    </source>
</evidence>
<dbReference type="PRINTS" id="PR00881">
    <property type="entry name" value="L7ARS6FAMILY"/>
</dbReference>
<keyword evidence="3 4" id="KW-0687">Ribonucleoprotein</keyword>
<keyword evidence="2 4" id="KW-0689">Ribosomal protein</keyword>
<sequence>MAKTKKEIPKKKLTPREQMEEDEKRLANRLSILKNTFKIPPAINQFRTCMNDHDTSKMIDLFMHYKPETRAEKKKRLASENPRAGPKPILVKFGQKHVVNLIEQKKAKLVLIAADVDPIEHVVFLPTLCKKMGVPYAIVGQKALLGQLVNLKSATCVCLCEYSPTDSVAFKEAVTKANAIFGDCYETAMQTWGGGVARKLVDEIKE</sequence>
<evidence type="ECO:0000256" key="5">
    <source>
        <dbReference type="SAM" id="MobiDB-lite"/>
    </source>
</evidence>
<dbReference type="PRINTS" id="PR00882">
    <property type="entry name" value="RIBOSOMALL7A"/>
</dbReference>
<dbReference type="PANTHER" id="PTHR23105">
    <property type="entry name" value="RIBOSOMAL PROTEIN L7AE FAMILY MEMBER"/>
    <property type="match status" value="1"/>
</dbReference>
<accession>A0ABQ7HXD7</accession>
<organism evidence="7 8">
    <name type="scientific">Astathelohania contejeani</name>
    <dbReference type="NCBI Taxonomy" id="164912"/>
    <lineage>
        <taxon>Eukaryota</taxon>
        <taxon>Fungi</taxon>
        <taxon>Fungi incertae sedis</taxon>
        <taxon>Microsporidia</taxon>
        <taxon>Astathelohaniidae</taxon>
        <taxon>Astathelohania</taxon>
    </lineage>
</organism>